<feature type="transmembrane region" description="Helical" evidence="1">
    <location>
        <begin position="12"/>
        <end position="35"/>
    </location>
</feature>
<evidence type="ECO:0000313" key="2">
    <source>
        <dbReference type="EMBL" id="BBE38883.1"/>
    </source>
</evidence>
<sequence>MIVGNQSRLWRSILESMLIAKLKMALNVVVAVQIVSKIGELMGQMILGVCSFAIIAVLNCIVAREIILTKHLRVIPNAWHFSFHRWFSCLR</sequence>
<reference evidence="2" key="1">
    <citation type="submission" date="2011-01" db="EMBL/GenBank/DDBJ databases">
        <title>Evolutionary Significance of Chromosomal Super-Integrons in Vibrio vulnificus Strains.</title>
        <authorList>
            <person name="Shu H.Y."/>
            <person name="Wu K.M."/>
            <person name="Liu T.T."/>
            <person name="Liu Y.M."/>
            <person name="Liao T.L."/>
            <person name="Hor L.I."/>
            <person name="Tsai S.F."/>
            <person name="Chen C.Y."/>
        </authorList>
    </citation>
    <scope>NUCLEOTIDE SEQUENCE</scope>
    <source>
        <strain evidence="2">CECT4999</strain>
    </source>
</reference>
<dbReference type="EMBL" id="AB609751">
    <property type="protein sequence ID" value="BBE38883.1"/>
    <property type="molecule type" value="Genomic_DNA"/>
</dbReference>
<accession>A0A6S4Q0D3</accession>
<keyword evidence="1" id="KW-1133">Transmembrane helix</keyword>
<protein>
    <submittedName>
        <fullName evidence="2">Uncharacterized protein</fullName>
    </submittedName>
</protein>
<keyword evidence="1" id="KW-0812">Transmembrane</keyword>
<feature type="transmembrane region" description="Helical" evidence="1">
    <location>
        <begin position="41"/>
        <end position="63"/>
    </location>
</feature>
<organism evidence="2">
    <name type="scientific">Vibrio vulnificus</name>
    <dbReference type="NCBI Taxonomy" id="672"/>
    <lineage>
        <taxon>Bacteria</taxon>
        <taxon>Pseudomonadati</taxon>
        <taxon>Pseudomonadota</taxon>
        <taxon>Gammaproteobacteria</taxon>
        <taxon>Vibrionales</taxon>
        <taxon>Vibrionaceae</taxon>
        <taxon>Vibrio</taxon>
    </lineage>
</organism>
<evidence type="ECO:0000256" key="1">
    <source>
        <dbReference type="SAM" id="Phobius"/>
    </source>
</evidence>
<name>A0A6S4Q0D3_VIBVL</name>
<dbReference type="AlphaFoldDB" id="A0A6S4Q0D3"/>
<keyword evidence="1" id="KW-0472">Membrane</keyword>
<proteinExistence type="predicted"/>